<reference evidence="2 3" key="1">
    <citation type="journal article" date="2019" name="Appl. Environ. Microbiol.">
        <title>Genetic determinants of hydroxycinnamic acid metabolism in heterofermentative lactobacilli.</title>
        <authorList>
            <person name="Gaur G."/>
            <person name="Oh J.H."/>
            <person name="Filannino P."/>
            <person name="Gobbetti M."/>
            <person name="van Pijkeren J.P."/>
            <person name="Ganzle M.G."/>
        </authorList>
    </citation>
    <scope>NUCLEOTIDE SEQUENCE [LARGE SCALE GENOMIC DNA]</scope>
    <source>
        <strain evidence="2 3">C5</strain>
    </source>
</reference>
<feature type="transmembrane region" description="Helical" evidence="1">
    <location>
        <begin position="212"/>
        <end position="229"/>
    </location>
</feature>
<keyword evidence="1" id="KW-0812">Transmembrane</keyword>
<organism evidence="2 3">
    <name type="scientific">Furfurilactobacillus milii</name>
    <dbReference type="NCBI Taxonomy" id="2888272"/>
    <lineage>
        <taxon>Bacteria</taxon>
        <taxon>Bacillati</taxon>
        <taxon>Bacillota</taxon>
        <taxon>Bacilli</taxon>
        <taxon>Lactobacillales</taxon>
        <taxon>Lactobacillaceae</taxon>
        <taxon>Furfurilactobacillus</taxon>
    </lineage>
</organism>
<keyword evidence="1" id="KW-1133">Transmembrane helix</keyword>
<feature type="transmembrane region" description="Helical" evidence="1">
    <location>
        <begin position="353"/>
        <end position="373"/>
    </location>
</feature>
<feature type="transmembrane region" description="Helical" evidence="1">
    <location>
        <begin position="98"/>
        <end position="115"/>
    </location>
</feature>
<feature type="transmembrane region" description="Helical" evidence="1">
    <location>
        <begin position="151"/>
        <end position="167"/>
    </location>
</feature>
<proteinExistence type="predicted"/>
<evidence type="ECO:0000313" key="3">
    <source>
        <dbReference type="Proteomes" id="UP000449209"/>
    </source>
</evidence>
<feature type="transmembrane region" description="Helical" evidence="1">
    <location>
        <begin position="385"/>
        <end position="406"/>
    </location>
</feature>
<sequence length="431" mass="49279">MIIDNKRTQNHVVLLMFLILTISGFYIYSQIDIPSFNIPWATQIANNKLNIYSGSISPKVDYPPLLPLIFGIIGALIKLLNHFFSLPAATIYFLQNGLLKMPAIIVLTFFTRFFITRSRDSLADAKAFSTIFTYLLTSLSIFFNAIVWGQVDVILIAEMFFAFYFLVNERINVASFFLVLGIVTKLQAVYFVPIFVVYAIRYFKNNQWLQGLLTGCIVFTTVWAPFAFVNRNLLLPFQIYLKGSSSYPVLNAGAFNFWGAIDPRKLERVTSIHKDIFGMLLFSWLNYLILLSILIIALVLILLNKQNLFIGGLIYTLAIFTFSMSQHERYEMTVLPFVLLALLYSNSPNLKKAFGHIWISLDCIIFLNMAYIYTYLLHVIGYSTILVRLFSIVSVAISLSTIVFCCRQVQCLHGSGKLFYLNHNKNVNIKK</sequence>
<protein>
    <recommendedName>
        <fullName evidence="4">DUF2029 domain-containing protein</fullName>
    </recommendedName>
</protein>
<feature type="transmembrane region" description="Helical" evidence="1">
    <location>
        <begin position="276"/>
        <end position="301"/>
    </location>
</feature>
<name>A0A6N9I0D7_9LACO</name>
<evidence type="ECO:0000313" key="2">
    <source>
        <dbReference type="EMBL" id="MYV16390.1"/>
    </source>
</evidence>
<dbReference type="EMBL" id="WEZQ01000002">
    <property type="protein sequence ID" value="MYV16390.1"/>
    <property type="molecule type" value="Genomic_DNA"/>
</dbReference>
<comment type="caution">
    <text evidence="2">The sequence shown here is derived from an EMBL/GenBank/DDBJ whole genome shotgun (WGS) entry which is preliminary data.</text>
</comment>
<dbReference type="AlphaFoldDB" id="A0A6N9I0D7"/>
<evidence type="ECO:0008006" key="4">
    <source>
        <dbReference type="Google" id="ProtNLM"/>
    </source>
</evidence>
<dbReference type="OrthoDB" id="9776737at2"/>
<feature type="transmembrane region" description="Helical" evidence="1">
    <location>
        <begin position="12"/>
        <end position="31"/>
    </location>
</feature>
<dbReference type="RefSeq" id="WP_161002958.1">
    <property type="nucleotide sequence ID" value="NZ_WEZQ01000002.1"/>
</dbReference>
<dbReference type="Proteomes" id="UP000449209">
    <property type="component" value="Unassembled WGS sequence"/>
</dbReference>
<gene>
    <name evidence="2" type="ORF">GB993_02485</name>
</gene>
<feature type="transmembrane region" description="Helical" evidence="1">
    <location>
        <begin position="308"/>
        <end position="324"/>
    </location>
</feature>
<keyword evidence="1" id="KW-0472">Membrane</keyword>
<feature type="transmembrane region" description="Helical" evidence="1">
    <location>
        <begin position="330"/>
        <end position="346"/>
    </location>
</feature>
<feature type="transmembrane region" description="Helical" evidence="1">
    <location>
        <begin position="173"/>
        <end position="200"/>
    </location>
</feature>
<evidence type="ECO:0000256" key="1">
    <source>
        <dbReference type="SAM" id="Phobius"/>
    </source>
</evidence>
<feature type="transmembrane region" description="Helical" evidence="1">
    <location>
        <begin position="65"/>
        <end position="86"/>
    </location>
</feature>
<accession>A0A6N9I0D7</accession>